<gene>
    <name evidence="3" type="ORF">UU67_C0018G0004</name>
</gene>
<feature type="domain" description="Helicase C-terminal" evidence="2">
    <location>
        <begin position="395"/>
        <end position="541"/>
    </location>
</feature>
<dbReference type="SUPFAM" id="SSF52540">
    <property type="entry name" value="P-loop containing nucleoside triphosphate hydrolases"/>
    <property type="match status" value="1"/>
</dbReference>
<dbReference type="Pfam" id="PF04851">
    <property type="entry name" value="ResIII"/>
    <property type="match status" value="1"/>
</dbReference>
<protein>
    <submittedName>
        <fullName evidence="3">Type I site-specific deoxyribonuclease</fullName>
    </submittedName>
</protein>
<dbReference type="SUPFAM" id="SSF49464">
    <property type="entry name" value="Carboxypeptidase regulatory domain-like"/>
    <property type="match status" value="1"/>
</dbReference>
<dbReference type="CDD" id="cd18032">
    <property type="entry name" value="DEXHc_RE_I_III_res"/>
    <property type="match status" value="1"/>
</dbReference>
<dbReference type="GO" id="GO:0016787">
    <property type="term" value="F:hydrolase activity"/>
    <property type="evidence" value="ECO:0007669"/>
    <property type="project" value="InterPro"/>
</dbReference>
<reference evidence="3 4" key="1">
    <citation type="journal article" date="2015" name="Nature">
        <title>rRNA introns, odd ribosomes, and small enigmatic genomes across a large radiation of phyla.</title>
        <authorList>
            <person name="Brown C.T."/>
            <person name="Hug L.A."/>
            <person name="Thomas B.C."/>
            <person name="Sharon I."/>
            <person name="Castelle C.J."/>
            <person name="Singh A."/>
            <person name="Wilkins M.J."/>
            <person name="Williams K.H."/>
            <person name="Banfield J.F."/>
        </authorList>
    </citation>
    <scope>NUCLEOTIDE SEQUENCE [LARGE SCALE GENOMIC DNA]</scope>
</reference>
<evidence type="ECO:0000313" key="4">
    <source>
        <dbReference type="Proteomes" id="UP000034753"/>
    </source>
</evidence>
<sequence length="817" mass="94571">MPYSEDDTRVKIIDPKIHGDGWKEEQILRQHPIADDRFFVEGEDFRRLPTAKYADYILQYNNVSIAVLEAKAEDEDPLKHLSQAQDYAKRLDVPFAYISNGKTIYLHDRRTLKTEEVSNYLSPEEMYEAYKEWRGLSDQKLDALTYPLYVTGTRRPRAYQETAIKNIVENIVKGKKTTLLTMATGTGKTFVAFQTIWKLVKSKRIHRVLFLCDRIILRDDAYSRDFEPFGEARCKIEGGEFNANRDMYFATYQTLFTNDLYKQIPADFFDLIVIDECHRSRYGDWGVVLEHFQSAQHLGMTATPKREDNIDVYEYFGEPVFEYSLGQAIEDGYLVPFKIFKVTTNLYREGLNVASAEEVIYDDEIEPEEIKDFYEPSEYERAITIPEQIDLLSKKVIEILDKTNQYGKTIIFCVDMAHAQAVKDKLNELKSSEEYASRVVSEDKDDLTRFRDKERVMPVVATTVDLLSTGVDIPHLENIIFMRPIASRVLFKQIIGRGSRLFEGKGFFRIIDFTNATRLIDEWDIPTEKPEPPELPEEPIAPYDKLVMGIVVDNKMESPITGAIVKAKLGRWEKLGKTDENGVFKLFGLPSNDKISISIEHAEYKKLNKKLKPHTTENETPYEFRLKAWKSAPKKITIKGIVVTIDEEVEVEFDGIKLSYAEYRKYSKDKISQTIHSSDELRVIWLDPEKRERFIADLEAMKVNITLIKSIENLEDIDSFDVVAHIAFDAPLMTREDRVKHFMRHNAKDIDRYGKEIGEAIREIMEKYKNSGEENLSAQAFLLPNMNAKKEAIQAKYPEGLYGFIHTLKQKVYSFAG</sequence>
<dbReference type="Gene3D" id="3.40.50.300">
    <property type="entry name" value="P-loop containing nucleotide triphosphate hydrolases"/>
    <property type="match status" value="2"/>
</dbReference>
<dbReference type="AlphaFoldDB" id="A0A0G0WNU3"/>
<evidence type="ECO:0000259" key="1">
    <source>
        <dbReference type="PROSITE" id="PS51192"/>
    </source>
</evidence>
<dbReference type="CDD" id="cd18799">
    <property type="entry name" value="SF2_C_EcoAI-like"/>
    <property type="match status" value="1"/>
</dbReference>
<dbReference type="InterPro" id="IPR006935">
    <property type="entry name" value="Helicase/UvrB_N"/>
</dbReference>
<dbReference type="GO" id="GO:0005829">
    <property type="term" value="C:cytosol"/>
    <property type="evidence" value="ECO:0007669"/>
    <property type="project" value="TreeGrafter"/>
</dbReference>
<comment type="caution">
    <text evidence="3">The sequence shown here is derived from an EMBL/GenBank/DDBJ whole genome shotgun (WGS) entry which is preliminary data.</text>
</comment>
<dbReference type="Gene3D" id="3.90.1570.30">
    <property type="match status" value="1"/>
</dbReference>
<dbReference type="EMBL" id="LCBN01000018">
    <property type="protein sequence ID" value="KKS13742.1"/>
    <property type="molecule type" value="Genomic_DNA"/>
</dbReference>
<evidence type="ECO:0000259" key="2">
    <source>
        <dbReference type="PROSITE" id="PS51194"/>
    </source>
</evidence>
<name>A0A0G0WNU3_9BACT</name>
<dbReference type="GO" id="GO:0005524">
    <property type="term" value="F:ATP binding"/>
    <property type="evidence" value="ECO:0007669"/>
    <property type="project" value="InterPro"/>
</dbReference>
<dbReference type="InterPro" id="IPR001650">
    <property type="entry name" value="Helicase_C-like"/>
</dbReference>
<dbReference type="Pfam" id="PF00271">
    <property type="entry name" value="Helicase_C"/>
    <property type="match status" value="1"/>
</dbReference>
<accession>A0A0G0WNU3</accession>
<dbReference type="InterPro" id="IPR014001">
    <property type="entry name" value="Helicase_ATP-bd"/>
</dbReference>
<evidence type="ECO:0000313" key="3">
    <source>
        <dbReference type="EMBL" id="KKS13742.1"/>
    </source>
</evidence>
<dbReference type="PATRIC" id="fig|1618429.3.peg.432"/>
<dbReference type="PROSITE" id="PS51192">
    <property type="entry name" value="HELICASE_ATP_BIND_1"/>
    <property type="match status" value="1"/>
</dbReference>
<proteinExistence type="predicted"/>
<dbReference type="Proteomes" id="UP000034753">
    <property type="component" value="Unassembled WGS sequence"/>
</dbReference>
<feature type="domain" description="Helicase ATP-binding" evidence="1">
    <location>
        <begin position="169"/>
        <end position="322"/>
    </location>
</feature>
<dbReference type="Pfam" id="PF08463">
    <property type="entry name" value="EcoEI_R_C"/>
    <property type="match status" value="1"/>
</dbReference>
<dbReference type="InterPro" id="IPR008969">
    <property type="entry name" value="CarboxyPept-like_regulatory"/>
</dbReference>
<dbReference type="SMART" id="SM00487">
    <property type="entry name" value="DEXDc"/>
    <property type="match status" value="1"/>
</dbReference>
<dbReference type="PROSITE" id="PS51194">
    <property type="entry name" value="HELICASE_CTER"/>
    <property type="match status" value="1"/>
</dbReference>
<dbReference type="InterPro" id="IPR027417">
    <property type="entry name" value="P-loop_NTPase"/>
</dbReference>
<dbReference type="GO" id="GO:0006304">
    <property type="term" value="P:DNA modification"/>
    <property type="evidence" value="ECO:0007669"/>
    <property type="project" value="InterPro"/>
</dbReference>
<dbReference type="InterPro" id="IPR050742">
    <property type="entry name" value="Helicase_Restrict-Modif_Enz"/>
</dbReference>
<dbReference type="GO" id="GO:0003677">
    <property type="term" value="F:DNA binding"/>
    <property type="evidence" value="ECO:0007669"/>
    <property type="project" value="InterPro"/>
</dbReference>
<dbReference type="PANTHER" id="PTHR47396">
    <property type="entry name" value="TYPE I RESTRICTION ENZYME ECOKI R PROTEIN"/>
    <property type="match status" value="1"/>
</dbReference>
<dbReference type="InterPro" id="IPR013670">
    <property type="entry name" value="EcoEI_R_C_dom"/>
</dbReference>
<dbReference type="NCBIfam" id="NF046051">
    <property type="entry name" value="restrict_EcoAI"/>
    <property type="match status" value="1"/>
</dbReference>
<organism evidence="3 4">
    <name type="scientific">Candidatus Daviesbacteria bacterium GW2011_GWB1_41_5</name>
    <dbReference type="NCBI Taxonomy" id="1618429"/>
    <lineage>
        <taxon>Bacteria</taxon>
        <taxon>Candidatus Daviesiibacteriota</taxon>
    </lineage>
</organism>
<dbReference type="PANTHER" id="PTHR47396:SF1">
    <property type="entry name" value="ATP-DEPENDENT HELICASE IRC3-RELATED"/>
    <property type="match status" value="1"/>
</dbReference>